<name>A0A9W6I2R3_9ACTN</name>
<comment type="subcellular location">
    <subcellularLocation>
        <location evidence="1">Cell membrane</location>
        <topology evidence="1">Multi-pass membrane protein</topology>
    </subcellularLocation>
</comment>
<evidence type="ECO:0000256" key="4">
    <source>
        <dbReference type="ARBA" id="ARBA00022692"/>
    </source>
</evidence>
<gene>
    <name evidence="8" type="ORF">GCM10017600_35240</name>
</gene>
<keyword evidence="4 7" id="KW-0812">Transmembrane</keyword>
<dbReference type="InterPro" id="IPR004937">
    <property type="entry name" value="Urea_transporter"/>
</dbReference>
<keyword evidence="3" id="KW-1003">Cell membrane</keyword>
<proteinExistence type="inferred from homology"/>
<keyword evidence="9" id="KW-1185">Reference proteome</keyword>
<evidence type="ECO:0000256" key="3">
    <source>
        <dbReference type="ARBA" id="ARBA00022475"/>
    </source>
</evidence>
<dbReference type="Gene3D" id="1.10.3430.10">
    <property type="entry name" value="Ammonium transporter AmtB like domains"/>
    <property type="match status" value="1"/>
</dbReference>
<evidence type="ECO:0000256" key="1">
    <source>
        <dbReference type="ARBA" id="ARBA00004651"/>
    </source>
</evidence>
<comment type="caution">
    <text evidence="8">The sequence shown here is derived from an EMBL/GenBank/DDBJ whole genome shotgun (WGS) entry which is preliminary data.</text>
</comment>
<evidence type="ECO:0000313" key="8">
    <source>
        <dbReference type="EMBL" id="GLK10118.1"/>
    </source>
</evidence>
<evidence type="ECO:0000313" key="9">
    <source>
        <dbReference type="Proteomes" id="UP001143474"/>
    </source>
</evidence>
<sequence>MTSTTPAEAAPPVRQLKPLALLVAVIRGIGQVDFMAGPRTGLVFLGALFVGGRRHGLYGLPGSAAVTLTAAPTTFFAPFGGHPPTWPFVLVTWAFLAAVPAFAPLRRAG</sequence>
<evidence type="ECO:0000256" key="7">
    <source>
        <dbReference type="SAM" id="Phobius"/>
    </source>
</evidence>
<evidence type="ECO:0000256" key="5">
    <source>
        <dbReference type="ARBA" id="ARBA00022989"/>
    </source>
</evidence>
<protein>
    <submittedName>
        <fullName evidence="8">Uncharacterized protein</fullName>
    </submittedName>
</protein>
<reference evidence="8" key="2">
    <citation type="submission" date="2023-01" db="EMBL/GenBank/DDBJ databases">
        <authorList>
            <person name="Sun Q."/>
            <person name="Evtushenko L."/>
        </authorList>
    </citation>
    <scope>NUCLEOTIDE SEQUENCE</scope>
    <source>
        <strain evidence="8">VKM Ac-2007</strain>
    </source>
</reference>
<dbReference type="Proteomes" id="UP001143474">
    <property type="component" value="Unassembled WGS sequence"/>
</dbReference>
<reference evidence="8" key="1">
    <citation type="journal article" date="2014" name="Int. J. Syst. Evol. Microbiol.">
        <title>Complete genome sequence of Corynebacterium casei LMG S-19264T (=DSM 44701T), isolated from a smear-ripened cheese.</title>
        <authorList>
            <consortium name="US DOE Joint Genome Institute (JGI-PGF)"/>
            <person name="Walter F."/>
            <person name="Albersmeier A."/>
            <person name="Kalinowski J."/>
            <person name="Ruckert C."/>
        </authorList>
    </citation>
    <scope>NUCLEOTIDE SEQUENCE</scope>
    <source>
        <strain evidence="8">VKM Ac-2007</strain>
    </source>
</reference>
<evidence type="ECO:0000256" key="2">
    <source>
        <dbReference type="ARBA" id="ARBA00005914"/>
    </source>
</evidence>
<comment type="similarity">
    <text evidence="2">Belongs to the urea transporter family.</text>
</comment>
<dbReference type="GO" id="GO:0005886">
    <property type="term" value="C:plasma membrane"/>
    <property type="evidence" value="ECO:0007669"/>
    <property type="project" value="UniProtKB-SubCell"/>
</dbReference>
<organism evidence="8 9">
    <name type="scientific">Streptosporangium carneum</name>
    <dbReference type="NCBI Taxonomy" id="47481"/>
    <lineage>
        <taxon>Bacteria</taxon>
        <taxon>Bacillati</taxon>
        <taxon>Actinomycetota</taxon>
        <taxon>Actinomycetes</taxon>
        <taxon>Streptosporangiales</taxon>
        <taxon>Streptosporangiaceae</taxon>
        <taxon>Streptosporangium</taxon>
    </lineage>
</organism>
<dbReference type="EMBL" id="BSEV01000007">
    <property type="protein sequence ID" value="GLK10118.1"/>
    <property type="molecule type" value="Genomic_DNA"/>
</dbReference>
<dbReference type="GO" id="GO:0015204">
    <property type="term" value="F:urea transmembrane transporter activity"/>
    <property type="evidence" value="ECO:0007669"/>
    <property type="project" value="InterPro"/>
</dbReference>
<dbReference type="Pfam" id="PF03253">
    <property type="entry name" value="UT"/>
    <property type="match status" value="1"/>
</dbReference>
<dbReference type="AlphaFoldDB" id="A0A9W6I2R3"/>
<feature type="transmembrane region" description="Helical" evidence="7">
    <location>
        <begin position="57"/>
        <end position="79"/>
    </location>
</feature>
<feature type="transmembrane region" description="Helical" evidence="7">
    <location>
        <begin position="85"/>
        <end position="105"/>
    </location>
</feature>
<dbReference type="InterPro" id="IPR029020">
    <property type="entry name" value="Ammonium/urea_transptr"/>
</dbReference>
<keyword evidence="6 7" id="KW-0472">Membrane</keyword>
<accession>A0A9W6I2R3</accession>
<keyword evidence="5 7" id="KW-1133">Transmembrane helix</keyword>
<evidence type="ECO:0000256" key="6">
    <source>
        <dbReference type="ARBA" id="ARBA00023136"/>
    </source>
</evidence>